<dbReference type="Gene3D" id="2.60.200.20">
    <property type="match status" value="1"/>
</dbReference>
<protein>
    <submittedName>
        <fullName evidence="3">FHA domain-containing protein</fullName>
    </submittedName>
</protein>
<dbReference type="RefSeq" id="WP_166281843.1">
    <property type="nucleotide sequence ID" value="NZ_JTHE03000053.1"/>
</dbReference>
<comment type="caution">
    <text evidence="3">The sequence shown here is derived from an EMBL/GenBank/DDBJ whole genome shotgun (WGS) entry which is preliminary data.</text>
</comment>
<dbReference type="Pfam" id="PF00498">
    <property type="entry name" value="FHA"/>
    <property type="match status" value="1"/>
</dbReference>
<accession>A0ABD4T345</accession>
<feature type="domain" description="FHA" evidence="2">
    <location>
        <begin position="32"/>
        <end position="84"/>
    </location>
</feature>
<dbReference type="EMBL" id="JTHE03000053">
    <property type="protein sequence ID" value="MCM1983041.1"/>
    <property type="molecule type" value="Genomic_DNA"/>
</dbReference>
<evidence type="ECO:0000256" key="1">
    <source>
        <dbReference type="SAM" id="MobiDB-lite"/>
    </source>
</evidence>
<dbReference type="InterPro" id="IPR008984">
    <property type="entry name" value="SMAD_FHA_dom_sf"/>
</dbReference>
<dbReference type="Proteomes" id="UP000031561">
    <property type="component" value="Unassembled WGS sequence"/>
</dbReference>
<proteinExistence type="predicted"/>
<evidence type="ECO:0000259" key="2">
    <source>
        <dbReference type="PROSITE" id="PS50006"/>
    </source>
</evidence>
<gene>
    <name evidence="3" type="ORF">QQ91_0009420</name>
</gene>
<dbReference type="AlphaFoldDB" id="A0ABD4T345"/>
<name>A0ABD4T345_9CYAN</name>
<sequence>MVNELNLEWIEAGSLKTQNFVPGQPGPQPDTLRIGRDPSRCDIVLSDGSVSGLHVEIGFESSSGRFYVQNLRPTNPAIVNGESLTQGMIYLLPENTIQLGNVQIRAIATVPLPDQAVPPTELQHWGYAPAPGPVSPPTPVYTPPPGYGVGAPAQSPLPYNPPPNYQGIPLPPPVTGSPPGSQNRSKPWVFVLVGVVVLGLVGLVGSNIQRFFGLANRDNSSGEVQREDSSSPSSSGPAEGPLGISNLVPFEHPSGLFSINVPDNWQDIDNSEAGEIVIRGWRHPDIYSFVIARIFAADRAVSLDELQNFSVEHVEALFEDLDQFRRNNPDRLLDGSIRITWQYLEAGDVLKAATFVRQDGLNVSSLTIAIPEEFANSDSEFQISIHAIVDSFEVDPDVTIP</sequence>
<dbReference type="SMART" id="SM00240">
    <property type="entry name" value="FHA"/>
    <property type="match status" value="1"/>
</dbReference>
<keyword evidence="4" id="KW-1185">Reference proteome</keyword>
<evidence type="ECO:0000313" key="4">
    <source>
        <dbReference type="Proteomes" id="UP000031561"/>
    </source>
</evidence>
<evidence type="ECO:0000313" key="3">
    <source>
        <dbReference type="EMBL" id="MCM1983041.1"/>
    </source>
</evidence>
<organism evidence="3 4">
    <name type="scientific">Lyngbya confervoides BDU141951</name>
    <dbReference type="NCBI Taxonomy" id="1574623"/>
    <lineage>
        <taxon>Bacteria</taxon>
        <taxon>Bacillati</taxon>
        <taxon>Cyanobacteriota</taxon>
        <taxon>Cyanophyceae</taxon>
        <taxon>Oscillatoriophycideae</taxon>
        <taxon>Oscillatoriales</taxon>
        <taxon>Microcoleaceae</taxon>
        <taxon>Lyngbya</taxon>
    </lineage>
</organism>
<feature type="region of interest" description="Disordered" evidence="1">
    <location>
        <begin position="218"/>
        <end position="244"/>
    </location>
</feature>
<dbReference type="InterPro" id="IPR000253">
    <property type="entry name" value="FHA_dom"/>
</dbReference>
<feature type="compositionally biased region" description="Pro residues" evidence="1">
    <location>
        <begin position="158"/>
        <end position="176"/>
    </location>
</feature>
<dbReference type="PROSITE" id="PS50006">
    <property type="entry name" value="FHA_DOMAIN"/>
    <property type="match status" value="1"/>
</dbReference>
<reference evidence="3 4" key="1">
    <citation type="journal article" date="2015" name="Genome Announc.">
        <title>Draft Genome Sequence of Filamentous Marine Cyanobacterium Lyngbya confervoides Strain BDU141951.</title>
        <authorList>
            <person name="Chandrababunaidu M.M."/>
            <person name="Sen D."/>
            <person name="Tripathy S."/>
        </authorList>
    </citation>
    <scope>NUCLEOTIDE SEQUENCE [LARGE SCALE GENOMIC DNA]</scope>
    <source>
        <strain evidence="3 4">BDU141951</strain>
    </source>
</reference>
<dbReference type="CDD" id="cd00060">
    <property type="entry name" value="FHA"/>
    <property type="match status" value="1"/>
</dbReference>
<dbReference type="SUPFAM" id="SSF49879">
    <property type="entry name" value="SMAD/FHA domain"/>
    <property type="match status" value="1"/>
</dbReference>
<feature type="region of interest" description="Disordered" evidence="1">
    <location>
        <begin position="153"/>
        <end position="181"/>
    </location>
</feature>